<keyword evidence="2" id="KW-1185">Reference proteome</keyword>
<accession>A0A347WEF4</accession>
<dbReference type="AlphaFoldDB" id="A0A347WEF4"/>
<evidence type="ECO:0000313" key="2">
    <source>
        <dbReference type="Proteomes" id="UP000264120"/>
    </source>
</evidence>
<dbReference type="KEGG" id="ksc:CD178_02500"/>
<gene>
    <name evidence="1" type="ORF">CD178_02500</name>
</gene>
<sequence length="174" mass="18517">MTTPVGASYAMNLSRIIGLCFLMGSLPLYDKAQAQTHCAPTDAVMDISARQISAGVGYLWGHGALFAGEHVYAFTVRGGGMPSIGSISLSGRGCVHNLGRVQDFNGTYWTLGGTLTVHHGTIGIVMENARGVDIDLHARTRGAQLSGQISRLSFRLVNRPSQPAIPTVDKIHLN</sequence>
<protein>
    <submittedName>
        <fullName evidence="1">Uncharacterized protein</fullName>
    </submittedName>
</protein>
<dbReference type="Proteomes" id="UP000264120">
    <property type="component" value="Chromosome"/>
</dbReference>
<proteinExistence type="predicted"/>
<organism evidence="1 2">
    <name type="scientific">Komagataeibacter saccharivorans</name>
    <dbReference type="NCBI Taxonomy" id="265959"/>
    <lineage>
        <taxon>Bacteria</taxon>
        <taxon>Pseudomonadati</taxon>
        <taxon>Pseudomonadota</taxon>
        <taxon>Alphaproteobacteria</taxon>
        <taxon>Acetobacterales</taxon>
        <taxon>Acetobacteraceae</taxon>
        <taxon>Komagataeibacter</taxon>
    </lineage>
</organism>
<dbReference type="EMBL" id="CP023036">
    <property type="protein sequence ID" value="AXY23247.1"/>
    <property type="molecule type" value="Genomic_DNA"/>
</dbReference>
<dbReference type="OrthoDB" id="7282267at2"/>
<evidence type="ECO:0000313" key="1">
    <source>
        <dbReference type="EMBL" id="AXY23247.1"/>
    </source>
</evidence>
<name>A0A347WEF4_9PROT</name>
<reference evidence="1 2" key="1">
    <citation type="submission" date="2017-08" db="EMBL/GenBank/DDBJ databases">
        <title>Complete genome sequence of Gluconacetobacter saccharivorans CV1 isolated from Fermented Vinegar.</title>
        <authorList>
            <person name="Kim S.-Y."/>
        </authorList>
    </citation>
    <scope>NUCLEOTIDE SEQUENCE [LARGE SCALE GENOMIC DNA]</scope>
    <source>
        <strain evidence="1 2">CV1</strain>
    </source>
</reference>